<name>A0A0D7APM8_9AGAR</name>
<sequence>MFIPFLSTGISRSNDRLYRRKGGGKSGGKSGSSSKGSSSSSSKGSSSSGSSKGSSGTVRSSSISAGGTTKAAKSYSYGSSKVTTIPSGQLFSGRTEGGGTRPQVYGTQTYGSGYPGVTGRGVANRNFPFYFWPMTWGAAGGAGAAAYLHESTGEYGAPDNTSRPGGVLMYAGFTSNSTSAANTTLWVIADNSTIIDLITDISSNCSSSLASNSSTSATSYNPDAGGALKPEQVVQYYRASSVALLLSGYNDTAALQAENTTANVPLPSDIDTTLLNCVNDTIGAAVLLVDGAQSQWAVPHASLLPAMFLVWLLMHVV</sequence>
<dbReference type="OrthoDB" id="3365917at2759"/>
<dbReference type="Proteomes" id="UP000054144">
    <property type="component" value="Unassembled WGS sequence"/>
</dbReference>
<dbReference type="AlphaFoldDB" id="A0A0D7APM8"/>
<keyword evidence="3" id="KW-1185">Reference proteome</keyword>
<evidence type="ECO:0000313" key="2">
    <source>
        <dbReference type="EMBL" id="KIY53261.1"/>
    </source>
</evidence>
<organism evidence="2 3">
    <name type="scientific">Fistulina hepatica ATCC 64428</name>
    <dbReference type="NCBI Taxonomy" id="1128425"/>
    <lineage>
        <taxon>Eukaryota</taxon>
        <taxon>Fungi</taxon>
        <taxon>Dikarya</taxon>
        <taxon>Basidiomycota</taxon>
        <taxon>Agaricomycotina</taxon>
        <taxon>Agaricomycetes</taxon>
        <taxon>Agaricomycetidae</taxon>
        <taxon>Agaricales</taxon>
        <taxon>Fistulinaceae</taxon>
        <taxon>Fistulina</taxon>
    </lineage>
</organism>
<reference evidence="2 3" key="1">
    <citation type="journal article" date="2015" name="Fungal Genet. Biol.">
        <title>Evolution of novel wood decay mechanisms in Agaricales revealed by the genome sequences of Fistulina hepatica and Cylindrobasidium torrendii.</title>
        <authorList>
            <person name="Floudas D."/>
            <person name="Held B.W."/>
            <person name="Riley R."/>
            <person name="Nagy L.G."/>
            <person name="Koehler G."/>
            <person name="Ransdell A.S."/>
            <person name="Younus H."/>
            <person name="Chow J."/>
            <person name="Chiniquy J."/>
            <person name="Lipzen A."/>
            <person name="Tritt A."/>
            <person name="Sun H."/>
            <person name="Haridas S."/>
            <person name="LaButti K."/>
            <person name="Ohm R.A."/>
            <person name="Kues U."/>
            <person name="Blanchette R.A."/>
            <person name="Grigoriev I.V."/>
            <person name="Minto R.E."/>
            <person name="Hibbett D.S."/>
        </authorList>
    </citation>
    <scope>NUCLEOTIDE SEQUENCE [LARGE SCALE GENOMIC DNA]</scope>
    <source>
        <strain evidence="2 3">ATCC 64428</strain>
    </source>
</reference>
<evidence type="ECO:0000313" key="3">
    <source>
        <dbReference type="Proteomes" id="UP000054144"/>
    </source>
</evidence>
<proteinExistence type="predicted"/>
<accession>A0A0D7APM8</accession>
<dbReference type="EMBL" id="KN881627">
    <property type="protein sequence ID" value="KIY53261.1"/>
    <property type="molecule type" value="Genomic_DNA"/>
</dbReference>
<feature type="compositionally biased region" description="Polar residues" evidence="1">
    <location>
        <begin position="57"/>
        <end position="67"/>
    </location>
</feature>
<feature type="region of interest" description="Disordered" evidence="1">
    <location>
        <begin position="1"/>
        <end position="71"/>
    </location>
</feature>
<feature type="compositionally biased region" description="Low complexity" evidence="1">
    <location>
        <begin position="31"/>
        <end position="56"/>
    </location>
</feature>
<evidence type="ECO:0000256" key="1">
    <source>
        <dbReference type="SAM" id="MobiDB-lite"/>
    </source>
</evidence>
<gene>
    <name evidence="2" type="ORF">FISHEDRAFT_33607</name>
</gene>
<protein>
    <submittedName>
        <fullName evidence="2">Uncharacterized protein</fullName>
    </submittedName>
</protein>